<feature type="chain" id="PRO_5026918838" evidence="1">
    <location>
        <begin position="21"/>
        <end position="148"/>
    </location>
</feature>
<evidence type="ECO:0000313" key="3">
    <source>
        <dbReference type="Proteomes" id="UP000434044"/>
    </source>
</evidence>
<keyword evidence="1" id="KW-0732">Signal</keyword>
<reference evidence="2 3" key="1">
    <citation type="submission" date="2019-11" db="EMBL/GenBank/DDBJ databases">
        <title>Whole-genome sequence of the anaerobic purple sulfur bacterium Allochromatium palmeri DSM 15591.</title>
        <authorList>
            <person name="Kyndt J.A."/>
            <person name="Meyer T.E."/>
        </authorList>
    </citation>
    <scope>NUCLEOTIDE SEQUENCE [LARGE SCALE GENOMIC DNA]</scope>
    <source>
        <strain evidence="2 3">DSM 15591</strain>
    </source>
</reference>
<sequence length="148" mass="16313">MRPISGSFRLLSLLSVPVAALSVGCSNPGEDVRLTLCRDMVRVTLGSEPNWRDQSIEPRRQSEAEARLSWTGTDGKTGQASCYYPYNAVENDMFTAADPLAAYSTSPTRFVLDGRSISNPELARVIGQAMRQQGREFLDRARATLEGR</sequence>
<name>A0A6N8EAW8_9GAMM</name>
<evidence type="ECO:0000313" key="2">
    <source>
        <dbReference type="EMBL" id="MTW21305.1"/>
    </source>
</evidence>
<evidence type="ECO:0000256" key="1">
    <source>
        <dbReference type="SAM" id="SignalP"/>
    </source>
</evidence>
<keyword evidence="3" id="KW-1185">Reference proteome</keyword>
<proteinExistence type="predicted"/>
<comment type="caution">
    <text evidence="2">The sequence shown here is derived from an EMBL/GenBank/DDBJ whole genome shotgun (WGS) entry which is preliminary data.</text>
</comment>
<dbReference type="Proteomes" id="UP000434044">
    <property type="component" value="Unassembled WGS sequence"/>
</dbReference>
<dbReference type="RefSeq" id="WP_155449888.1">
    <property type="nucleotide sequence ID" value="NZ_WNKT01000016.1"/>
</dbReference>
<accession>A0A6N8EAW8</accession>
<organism evidence="2 3">
    <name type="scientific">Allochromatium palmeri</name>
    <dbReference type="NCBI Taxonomy" id="231048"/>
    <lineage>
        <taxon>Bacteria</taxon>
        <taxon>Pseudomonadati</taxon>
        <taxon>Pseudomonadota</taxon>
        <taxon>Gammaproteobacteria</taxon>
        <taxon>Chromatiales</taxon>
        <taxon>Chromatiaceae</taxon>
        <taxon>Allochromatium</taxon>
    </lineage>
</organism>
<feature type="signal peptide" evidence="1">
    <location>
        <begin position="1"/>
        <end position="20"/>
    </location>
</feature>
<dbReference type="OrthoDB" id="5769720at2"/>
<dbReference type="EMBL" id="WNKT01000016">
    <property type="protein sequence ID" value="MTW21305.1"/>
    <property type="molecule type" value="Genomic_DNA"/>
</dbReference>
<dbReference type="PROSITE" id="PS51257">
    <property type="entry name" value="PROKAR_LIPOPROTEIN"/>
    <property type="match status" value="1"/>
</dbReference>
<protein>
    <submittedName>
        <fullName evidence="2">Uncharacterized protein</fullName>
    </submittedName>
</protein>
<gene>
    <name evidence="2" type="ORF">GJ668_09345</name>
</gene>
<dbReference type="AlphaFoldDB" id="A0A6N8EAW8"/>